<reference evidence="1" key="3">
    <citation type="submission" date="2020-06" db="EMBL/GenBank/DDBJ databases">
        <title>Helianthus annuus Genome sequencing and assembly Release 2.</title>
        <authorList>
            <person name="Gouzy J."/>
            <person name="Langlade N."/>
            <person name="Munos S."/>
        </authorList>
    </citation>
    <scope>NUCLEOTIDE SEQUENCE</scope>
    <source>
        <tissue evidence="1">Leaves</tissue>
    </source>
</reference>
<dbReference type="AlphaFoldDB" id="A0A251SYW9"/>
<organism evidence="2 3">
    <name type="scientific">Helianthus annuus</name>
    <name type="common">Common sunflower</name>
    <dbReference type="NCBI Taxonomy" id="4232"/>
    <lineage>
        <taxon>Eukaryota</taxon>
        <taxon>Viridiplantae</taxon>
        <taxon>Streptophyta</taxon>
        <taxon>Embryophyta</taxon>
        <taxon>Tracheophyta</taxon>
        <taxon>Spermatophyta</taxon>
        <taxon>Magnoliopsida</taxon>
        <taxon>eudicotyledons</taxon>
        <taxon>Gunneridae</taxon>
        <taxon>Pentapetalae</taxon>
        <taxon>asterids</taxon>
        <taxon>campanulids</taxon>
        <taxon>Asterales</taxon>
        <taxon>Asteraceae</taxon>
        <taxon>Asteroideae</taxon>
        <taxon>Heliantheae alliance</taxon>
        <taxon>Heliantheae</taxon>
        <taxon>Helianthus</taxon>
    </lineage>
</organism>
<evidence type="ECO:0000313" key="3">
    <source>
        <dbReference type="Proteomes" id="UP000215914"/>
    </source>
</evidence>
<evidence type="ECO:0000313" key="2">
    <source>
        <dbReference type="EMBL" id="OTG04030.1"/>
    </source>
</evidence>
<accession>A0A251SYW9</accession>
<name>A0A251SYW9_HELAN</name>
<reference evidence="2" key="2">
    <citation type="submission" date="2017-02" db="EMBL/GenBank/DDBJ databases">
        <title>Sunflower complete genome.</title>
        <authorList>
            <person name="Langlade N."/>
            <person name="Munos S."/>
        </authorList>
    </citation>
    <scope>NUCLEOTIDE SEQUENCE [LARGE SCALE GENOMIC DNA]</scope>
    <source>
        <tissue evidence="2">Leaves</tissue>
    </source>
</reference>
<dbReference type="Gramene" id="mRNA:HanXRQr2_Chr12g0525441">
    <property type="protein sequence ID" value="mRNA:HanXRQr2_Chr12g0525441"/>
    <property type="gene ID" value="HanXRQr2_Chr12g0525441"/>
</dbReference>
<sequence>MPLGTSLNLDLVVAAVADDVVLELVGAVLRLPGHDLDKPAMEIGAPREVAVAVASLIRLNPPEGPARPLQQHLADDRLDRTAPVGPTVAIRDLSGYL</sequence>
<evidence type="ECO:0000313" key="1">
    <source>
        <dbReference type="EMBL" id="KAF5776546.1"/>
    </source>
</evidence>
<dbReference type="InParanoid" id="A0A251SYW9"/>
<gene>
    <name evidence="2" type="ORF">HannXRQ_Chr12g0357841</name>
    <name evidence="1" type="ORF">HanXRQr2_Chr12g0525441</name>
</gene>
<keyword evidence="3" id="KW-1185">Reference proteome</keyword>
<dbReference type="Proteomes" id="UP000215914">
    <property type="component" value="Chromosome 12"/>
</dbReference>
<reference evidence="1 3" key="1">
    <citation type="journal article" date="2017" name="Nature">
        <title>The sunflower genome provides insights into oil metabolism, flowering and Asterid evolution.</title>
        <authorList>
            <person name="Badouin H."/>
            <person name="Gouzy J."/>
            <person name="Grassa C.J."/>
            <person name="Murat F."/>
            <person name="Staton S.E."/>
            <person name="Cottret L."/>
            <person name="Lelandais-Briere C."/>
            <person name="Owens G.L."/>
            <person name="Carrere S."/>
            <person name="Mayjonade B."/>
            <person name="Legrand L."/>
            <person name="Gill N."/>
            <person name="Kane N.C."/>
            <person name="Bowers J.E."/>
            <person name="Hubner S."/>
            <person name="Bellec A."/>
            <person name="Berard A."/>
            <person name="Berges H."/>
            <person name="Blanchet N."/>
            <person name="Boniface M.C."/>
            <person name="Brunel D."/>
            <person name="Catrice O."/>
            <person name="Chaidir N."/>
            <person name="Claudel C."/>
            <person name="Donnadieu C."/>
            <person name="Faraut T."/>
            <person name="Fievet G."/>
            <person name="Helmstetter N."/>
            <person name="King M."/>
            <person name="Knapp S.J."/>
            <person name="Lai Z."/>
            <person name="Le Paslier M.C."/>
            <person name="Lippi Y."/>
            <person name="Lorenzon L."/>
            <person name="Mandel J.R."/>
            <person name="Marage G."/>
            <person name="Marchand G."/>
            <person name="Marquand E."/>
            <person name="Bret-Mestries E."/>
            <person name="Morien E."/>
            <person name="Nambeesan S."/>
            <person name="Nguyen T."/>
            <person name="Pegot-Espagnet P."/>
            <person name="Pouilly N."/>
            <person name="Raftis F."/>
            <person name="Sallet E."/>
            <person name="Schiex T."/>
            <person name="Thomas J."/>
            <person name="Vandecasteele C."/>
            <person name="Vares D."/>
            <person name="Vear F."/>
            <person name="Vautrin S."/>
            <person name="Crespi M."/>
            <person name="Mangin B."/>
            <person name="Burke J.M."/>
            <person name="Salse J."/>
            <person name="Munos S."/>
            <person name="Vincourt P."/>
            <person name="Rieseberg L.H."/>
            <person name="Langlade N.B."/>
        </authorList>
    </citation>
    <scope>NUCLEOTIDE SEQUENCE [LARGE SCALE GENOMIC DNA]</scope>
    <source>
        <strain evidence="3">cv. SF193</strain>
        <tissue evidence="1">Leaves</tissue>
    </source>
</reference>
<dbReference type="EMBL" id="MNCJ02000327">
    <property type="protein sequence ID" value="KAF5776546.1"/>
    <property type="molecule type" value="Genomic_DNA"/>
</dbReference>
<protein>
    <submittedName>
        <fullName evidence="2">Uncharacterized protein</fullName>
    </submittedName>
</protein>
<dbReference type="EMBL" id="CM007901">
    <property type="protein sequence ID" value="OTG04030.1"/>
    <property type="molecule type" value="Genomic_DNA"/>
</dbReference>
<proteinExistence type="predicted"/>